<evidence type="ECO:0000313" key="4">
    <source>
        <dbReference type="Proteomes" id="UP000009168"/>
    </source>
</evidence>
<dbReference type="AlphaFoldDB" id="I7MI23"/>
<protein>
    <recommendedName>
        <fullName evidence="5">Transmembrane protein</fullName>
    </recommendedName>
</protein>
<evidence type="ECO:0000256" key="1">
    <source>
        <dbReference type="SAM" id="MobiDB-lite"/>
    </source>
</evidence>
<gene>
    <name evidence="3" type="ORF">TTHERM_00658790</name>
</gene>
<accession>I7MI23</accession>
<evidence type="ECO:0000313" key="3">
    <source>
        <dbReference type="EMBL" id="EAS03835.2"/>
    </source>
</evidence>
<keyword evidence="4" id="KW-1185">Reference proteome</keyword>
<evidence type="ECO:0000256" key="2">
    <source>
        <dbReference type="SAM" id="Phobius"/>
    </source>
</evidence>
<dbReference type="Proteomes" id="UP000009168">
    <property type="component" value="Unassembled WGS sequence"/>
</dbReference>
<evidence type="ECO:0008006" key="5">
    <source>
        <dbReference type="Google" id="ProtNLM"/>
    </source>
</evidence>
<sequence length="825" mass="97109">MYSMTHMTKRLFNSCLKKIYKEDKQIQNMDIMLMIPEAMILMPDYITEVQQNNKKQLFASNITTIMFYPINEQQVPIFKLEKIFHNPQVSAVQLYKELCNEEDIGVCEIEISWDNFYIQSTNTFVYYIEILKFKPIKKYSERIITVNQFRSKLQNIYNIELSNLEDVCGFQLTKSIKQKTSIRQSIVQSKVRLSSLSNQNIQNNPNSQLSDLKLNEHSSQNAINQNQVTSILQNNLEDTNANNPNSKNYIENTNKYFQEKNKTNEVNPSDQLQQIAQNMFFSEEQQQNQQLNDFLKKQSTEEFGQKEINLDQNIIQDSKNPIQEDLKNVKEFSFMNVSATKLSRSFELKQETFSFQNFQKQKTGDSQFEKKKSLQHQEQNGSEKTQNNHYDTLSESDKQSMTSQRNPQKSQLNLMIYSSSNRKIEEQEFKSKKNQDSFQLQNIRKISLQATIEQSEKLQKQLEDFNEMPHHEQDIQLYKYGHNDELYKIEEDFNDYFTDVNTQTNKFSQKSKSQKKPSDLQINEIGKQALDLSLEEMKALQSSYYFQSNQQPDQSQINNLKSNFTLINNQEQENEKQQDEGSYLLQIAQNQLVVQNQMLAPSKKSDQLISQQKKIIRNSMSYLQQLHSCPFSNYVPSLNNQYTEYQIQEIINSNSNQYEDLIKKKIVQQKYYNSNQYFKQFNMPNPQRTQSVINYLVPDQQQSIIDNSVSQIQNSQKFSNNEIEDEEGQQTEIMSEQFIEELIKEHNIDNTSATSSRNEINQKKKRIINLIYSPFNLTSLDIIKFLSLALLCGLFLVVILNYILIKNDINKCKEDTIDICKYFFI</sequence>
<name>I7MI23_TETTS</name>
<proteinExistence type="predicted"/>
<organism evidence="3 4">
    <name type="scientific">Tetrahymena thermophila (strain SB210)</name>
    <dbReference type="NCBI Taxonomy" id="312017"/>
    <lineage>
        <taxon>Eukaryota</taxon>
        <taxon>Sar</taxon>
        <taxon>Alveolata</taxon>
        <taxon>Ciliophora</taxon>
        <taxon>Intramacronucleata</taxon>
        <taxon>Oligohymenophorea</taxon>
        <taxon>Hymenostomatida</taxon>
        <taxon>Tetrahymenina</taxon>
        <taxon>Tetrahymenidae</taxon>
        <taxon>Tetrahymena</taxon>
    </lineage>
</organism>
<keyword evidence="2" id="KW-0472">Membrane</keyword>
<dbReference type="KEGG" id="tet:TTHERM_00658790"/>
<dbReference type="InParanoid" id="I7MI23"/>
<keyword evidence="2" id="KW-1133">Transmembrane helix</keyword>
<reference evidence="4" key="1">
    <citation type="journal article" date="2006" name="PLoS Biol.">
        <title>Macronuclear genome sequence of the ciliate Tetrahymena thermophila, a model eukaryote.</title>
        <authorList>
            <person name="Eisen J.A."/>
            <person name="Coyne R.S."/>
            <person name="Wu M."/>
            <person name="Wu D."/>
            <person name="Thiagarajan M."/>
            <person name="Wortman J.R."/>
            <person name="Badger J.H."/>
            <person name="Ren Q."/>
            <person name="Amedeo P."/>
            <person name="Jones K.M."/>
            <person name="Tallon L.J."/>
            <person name="Delcher A.L."/>
            <person name="Salzberg S.L."/>
            <person name="Silva J.C."/>
            <person name="Haas B.J."/>
            <person name="Majoros W.H."/>
            <person name="Farzad M."/>
            <person name="Carlton J.M."/>
            <person name="Smith R.K. Jr."/>
            <person name="Garg J."/>
            <person name="Pearlman R.E."/>
            <person name="Karrer K.M."/>
            <person name="Sun L."/>
            <person name="Manning G."/>
            <person name="Elde N.C."/>
            <person name="Turkewitz A.P."/>
            <person name="Asai D.J."/>
            <person name="Wilkes D.E."/>
            <person name="Wang Y."/>
            <person name="Cai H."/>
            <person name="Collins K."/>
            <person name="Stewart B.A."/>
            <person name="Lee S.R."/>
            <person name="Wilamowska K."/>
            <person name="Weinberg Z."/>
            <person name="Ruzzo W.L."/>
            <person name="Wloga D."/>
            <person name="Gaertig J."/>
            <person name="Frankel J."/>
            <person name="Tsao C.-C."/>
            <person name="Gorovsky M.A."/>
            <person name="Keeling P.J."/>
            <person name="Waller R.F."/>
            <person name="Patron N.J."/>
            <person name="Cherry J.M."/>
            <person name="Stover N.A."/>
            <person name="Krieger C.J."/>
            <person name="del Toro C."/>
            <person name="Ryder H.F."/>
            <person name="Williamson S.C."/>
            <person name="Barbeau R.A."/>
            <person name="Hamilton E.P."/>
            <person name="Orias E."/>
        </authorList>
    </citation>
    <scope>NUCLEOTIDE SEQUENCE [LARGE SCALE GENOMIC DNA]</scope>
    <source>
        <strain evidence="4">SB210</strain>
    </source>
</reference>
<dbReference type="GeneID" id="7833735"/>
<feature type="transmembrane region" description="Helical" evidence="2">
    <location>
        <begin position="785"/>
        <end position="805"/>
    </location>
</feature>
<feature type="region of interest" description="Disordered" evidence="1">
    <location>
        <begin position="359"/>
        <end position="390"/>
    </location>
</feature>
<dbReference type="STRING" id="312017.I7MI23"/>
<dbReference type="EMBL" id="GG662471">
    <property type="protein sequence ID" value="EAS03835.2"/>
    <property type="molecule type" value="Genomic_DNA"/>
</dbReference>
<feature type="compositionally biased region" description="Polar residues" evidence="1">
    <location>
        <begin position="376"/>
        <end position="390"/>
    </location>
</feature>
<keyword evidence="2" id="KW-0812">Transmembrane</keyword>
<dbReference type="RefSeq" id="XP_001024080.2">
    <property type="nucleotide sequence ID" value="XM_001024080.2"/>
</dbReference>